<dbReference type="Pfam" id="PF00561">
    <property type="entry name" value="Abhydrolase_1"/>
    <property type="match status" value="1"/>
</dbReference>
<feature type="domain" description="AB hydrolase-1" evidence="1">
    <location>
        <begin position="22"/>
        <end position="255"/>
    </location>
</feature>
<dbReference type="InterPro" id="IPR050228">
    <property type="entry name" value="Carboxylesterase_BioH"/>
</dbReference>
<sequence>MPTFVTDDGVTLAYTDTGGPNPAIVLIAGFCAPATTWVFQQDALVDAGYRVIAWDRRCHGESESPEHGATMDRHGRDLHDLLDALALENVALIGGSMGASTAWSYVDTFGTDRLRAVVSIDQTPKMVSDADWPYGFHGLTEATVDGFFDGGIPDTGRGRPTRKSVMPMAKLALRLRGVPRMASPDTAPMRALLDDHARRDWRGTIAGAEVPVLMLAARDSQFWPAEHSAAAVADNPLGQSVVIEDCGHAANLDRPDAVNAALLDFMGRP</sequence>
<dbReference type="PANTHER" id="PTHR43194">
    <property type="entry name" value="HYDROLASE ALPHA/BETA FOLD FAMILY"/>
    <property type="match status" value="1"/>
</dbReference>
<comment type="caution">
    <text evidence="2">The sequence shown here is derived from an EMBL/GenBank/DDBJ whole genome shotgun (WGS) entry which is preliminary data.</text>
</comment>
<dbReference type="InterPro" id="IPR029058">
    <property type="entry name" value="AB_hydrolase_fold"/>
</dbReference>
<dbReference type="RefSeq" id="WP_222683808.1">
    <property type="nucleotide sequence ID" value="NZ_JABUBT010000005.1"/>
</dbReference>
<dbReference type="Gene3D" id="3.40.50.1820">
    <property type="entry name" value="alpha/beta hydrolase"/>
    <property type="match status" value="1"/>
</dbReference>
<name>A0ABS7P241_9NOCA</name>
<proteinExistence type="predicted"/>
<dbReference type="InterPro" id="IPR000073">
    <property type="entry name" value="AB_hydrolase_1"/>
</dbReference>
<evidence type="ECO:0000259" key="1">
    <source>
        <dbReference type="Pfam" id="PF00561"/>
    </source>
</evidence>
<keyword evidence="3" id="KW-1185">Reference proteome</keyword>
<protein>
    <submittedName>
        <fullName evidence="2">Alpha/beta hydrolase</fullName>
    </submittedName>
</protein>
<gene>
    <name evidence="2" type="ORF">HQ603_06880</name>
</gene>
<dbReference type="Proteomes" id="UP000825228">
    <property type="component" value="Unassembled WGS sequence"/>
</dbReference>
<reference evidence="2 3" key="1">
    <citation type="submission" date="2020-06" db="EMBL/GenBank/DDBJ databases">
        <title>Taxonomy, biology and ecology of Rhodococcus bacteria occurring in California pistachio and other woody hosts as revealed by genome sequence analyses.</title>
        <authorList>
            <person name="Gai Y."/>
            <person name="Riely B."/>
        </authorList>
    </citation>
    <scope>NUCLEOTIDE SEQUENCE [LARGE SCALE GENOMIC DNA]</scope>
    <source>
        <strain evidence="2 3">BP-281</strain>
    </source>
</reference>
<evidence type="ECO:0000313" key="3">
    <source>
        <dbReference type="Proteomes" id="UP000825228"/>
    </source>
</evidence>
<dbReference type="InterPro" id="IPR000639">
    <property type="entry name" value="Epox_hydrolase-like"/>
</dbReference>
<keyword evidence="2" id="KW-0378">Hydrolase</keyword>
<dbReference type="PRINTS" id="PR00412">
    <property type="entry name" value="EPOXHYDRLASE"/>
</dbReference>
<dbReference type="SUPFAM" id="SSF53474">
    <property type="entry name" value="alpha/beta-Hydrolases"/>
    <property type="match status" value="1"/>
</dbReference>
<organism evidence="2 3">
    <name type="scientific">Rhodococcoides corynebacterioides</name>
    <dbReference type="NCBI Taxonomy" id="53972"/>
    <lineage>
        <taxon>Bacteria</taxon>
        <taxon>Bacillati</taxon>
        <taxon>Actinomycetota</taxon>
        <taxon>Actinomycetes</taxon>
        <taxon>Mycobacteriales</taxon>
        <taxon>Nocardiaceae</taxon>
        <taxon>Rhodococcoides</taxon>
    </lineage>
</organism>
<dbReference type="EMBL" id="JABUBU010000003">
    <property type="protein sequence ID" value="MBY6366477.1"/>
    <property type="molecule type" value="Genomic_DNA"/>
</dbReference>
<dbReference type="GO" id="GO:0016787">
    <property type="term" value="F:hydrolase activity"/>
    <property type="evidence" value="ECO:0007669"/>
    <property type="project" value="UniProtKB-KW"/>
</dbReference>
<evidence type="ECO:0000313" key="2">
    <source>
        <dbReference type="EMBL" id="MBY6366477.1"/>
    </source>
</evidence>
<accession>A0ABS7P241</accession>
<dbReference type="PANTHER" id="PTHR43194:SF2">
    <property type="entry name" value="PEROXISOMAL MEMBRANE PROTEIN LPX1"/>
    <property type="match status" value="1"/>
</dbReference>